<feature type="binding site" evidence="2">
    <location>
        <position position="143"/>
    </location>
    <ligand>
        <name>L-glutamate</name>
        <dbReference type="ChEBI" id="CHEBI:29985"/>
    </ligand>
</feature>
<dbReference type="FunFam" id="3.60.20.40:FF:000009">
    <property type="entry name" value="Predicted protein"/>
    <property type="match status" value="1"/>
</dbReference>
<keyword evidence="5" id="KW-1185">Reference proteome</keyword>
<evidence type="ECO:0000313" key="5">
    <source>
        <dbReference type="Proteomes" id="UP001159428"/>
    </source>
</evidence>
<proteinExistence type="predicted"/>
<feature type="binding site" evidence="2">
    <location>
        <begin position="490"/>
        <end position="491"/>
    </location>
    <ligand>
        <name>L-glutamate</name>
        <dbReference type="ChEBI" id="CHEBI:29985"/>
    </ligand>
</feature>
<feature type="active site" description="Nucleophile" evidence="1">
    <location>
        <position position="420"/>
    </location>
</feature>
<dbReference type="InterPro" id="IPR043138">
    <property type="entry name" value="GGT_lsub"/>
</dbReference>
<dbReference type="InterPro" id="IPR043137">
    <property type="entry name" value="GGT_ssub_C"/>
</dbReference>
<dbReference type="GO" id="GO:0005886">
    <property type="term" value="C:plasma membrane"/>
    <property type="evidence" value="ECO:0007669"/>
    <property type="project" value="TreeGrafter"/>
</dbReference>
<reference evidence="4 5" key="1">
    <citation type="submission" date="2022-05" db="EMBL/GenBank/DDBJ databases">
        <authorList>
            <consortium name="Genoscope - CEA"/>
            <person name="William W."/>
        </authorList>
    </citation>
    <scope>NUCLEOTIDE SEQUENCE [LARGE SCALE GENOMIC DNA]</scope>
</reference>
<evidence type="ECO:0000256" key="1">
    <source>
        <dbReference type="PIRSR" id="PIRSR600101-1"/>
    </source>
</evidence>
<comment type="caution">
    <text evidence="4">The sequence shown here is derived from an EMBL/GenBank/DDBJ whole genome shotgun (WGS) entry which is preliminary data.</text>
</comment>
<dbReference type="SUPFAM" id="SSF56235">
    <property type="entry name" value="N-terminal nucleophile aminohydrolases (Ntn hydrolases)"/>
    <property type="match status" value="1"/>
</dbReference>
<keyword evidence="3" id="KW-1133">Transmembrane helix</keyword>
<evidence type="ECO:0000256" key="2">
    <source>
        <dbReference type="PIRSR" id="PIRSR600101-2"/>
    </source>
</evidence>
<evidence type="ECO:0000313" key="4">
    <source>
        <dbReference type="EMBL" id="CAH3131532.1"/>
    </source>
</evidence>
<dbReference type="Gene3D" id="1.10.246.130">
    <property type="match status" value="1"/>
</dbReference>
<keyword evidence="3" id="KW-0472">Membrane</keyword>
<dbReference type="Gene3D" id="3.60.20.40">
    <property type="match status" value="1"/>
</dbReference>
<keyword evidence="3" id="KW-0812">Transmembrane</keyword>
<dbReference type="InterPro" id="IPR000101">
    <property type="entry name" value="GGT_peptidase"/>
</dbReference>
<feature type="transmembrane region" description="Helical" evidence="3">
    <location>
        <begin position="21"/>
        <end position="45"/>
    </location>
</feature>
<dbReference type="InterPro" id="IPR029055">
    <property type="entry name" value="Ntn_hydrolases_N"/>
</dbReference>
<dbReference type="PRINTS" id="PR01210">
    <property type="entry name" value="GGTRANSPTASE"/>
</dbReference>
<dbReference type="FunFam" id="1.10.246.130:FF:000002">
    <property type="entry name" value="glutathione hydrolase 1 proenzyme"/>
    <property type="match status" value="1"/>
</dbReference>
<dbReference type="EMBL" id="CALNXJ010000026">
    <property type="protein sequence ID" value="CAH3131532.1"/>
    <property type="molecule type" value="Genomic_DNA"/>
</dbReference>
<feature type="binding site" evidence="2">
    <location>
        <begin position="438"/>
        <end position="440"/>
    </location>
    <ligand>
        <name>L-glutamate</name>
        <dbReference type="ChEBI" id="CHEBI:29985"/>
    </ligand>
</feature>
<protein>
    <submittedName>
        <fullName evidence="4">Uncharacterized protein</fullName>
    </submittedName>
</protein>
<evidence type="ECO:0000256" key="3">
    <source>
        <dbReference type="SAM" id="Phobius"/>
    </source>
</evidence>
<name>A0AAU9WZU2_9CNID</name>
<feature type="binding site" evidence="2">
    <location>
        <position position="462"/>
    </location>
    <ligand>
        <name>L-glutamate</name>
        <dbReference type="ChEBI" id="CHEBI:29985"/>
    </ligand>
</feature>
<dbReference type="Pfam" id="PF01019">
    <property type="entry name" value="G_glu_transpept"/>
    <property type="match status" value="1"/>
</dbReference>
<gene>
    <name evidence="4" type="ORF">PMEA_00014578</name>
</gene>
<dbReference type="PANTHER" id="PTHR11686:SF9">
    <property type="entry name" value="RE13973P"/>
    <property type="match status" value="1"/>
</dbReference>
<feature type="binding site" evidence="2">
    <location>
        <position position="513"/>
    </location>
    <ligand>
        <name>L-glutamate</name>
        <dbReference type="ChEBI" id="CHEBI:29985"/>
    </ligand>
</feature>
<dbReference type="NCBIfam" id="TIGR00066">
    <property type="entry name" value="g_glut_trans"/>
    <property type="match status" value="1"/>
</dbReference>
<dbReference type="PANTHER" id="PTHR11686">
    <property type="entry name" value="GAMMA GLUTAMYL TRANSPEPTIDASE"/>
    <property type="match status" value="1"/>
</dbReference>
<dbReference type="GO" id="GO:0036374">
    <property type="term" value="F:glutathione hydrolase activity"/>
    <property type="evidence" value="ECO:0007669"/>
    <property type="project" value="InterPro"/>
</dbReference>
<dbReference type="AlphaFoldDB" id="A0AAU9WZU2"/>
<organism evidence="4 5">
    <name type="scientific">Pocillopora meandrina</name>
    <dbReference type="NCBI Taxonomy" id="46732"/>
    <lineage>
        <taxon>Eukaryota</taxon>
        <taxon>Metazoa</taxon>
        <taxon>Cnidaria</taxon>
        <taxon>Anthozoa</taxon>
        <taxon>Hexacorallia</taxon>
        <taxon>Scleractinia</taxon>
        <taxon>Astrocoeniina</taxon>
        <taxon>Pocilloporidae</taxon>
        <taxon>Pocillopora</taxon>
    </lineage>
</organism>
<sequence length="610" mass="67514">MEEGKYKESFSSNLTERRRRLNGIICITITVAVLLLFIIIFPIVWTTYKEEPIPTRSVGIPPPPTGPPGADGPYKHAVVASDAGLCSEIGRDVLKKNGSAMDASIAALFCIGVYNMHSAGIGGGGFLVVYNKSNKFVEVIDFREEAPGKANRNMYVNETMGSKLGPKASGVPGEVKGFYEGWKKYGKLAWRELVQPSIDMAKKGFPFGYAAYKAAARSTVKPLLKKDPGLRELLFNKKGELKQLGETLYMPKYAKTLEKIRDKPDDFYNGKLAEDIVKDVKEGGGIFTLEDLKKYKAKFKTPIQGTLGKYNWYSTPPPGSGAVLSLILNILKGYNMKPSDRNGTKNSVLTYHRIVEAFKFAYAYRALLGDQDFANVTQVLKEMTNETFAESLRQRIRDDRTFTNYTHYGDFYQKSNDQGTSHLSVIAENGDAVSATTTINLYYGSKYRSTRTGIIYNNEMDDFSTPGRENAFGVLPSESNMIVPGKRPQSSTTPSIFVDKSGVARLVLGASGGTKITTAVSLVTMNYLWFGRTLPQAVVDPRLHHQLQPMYIRIDEDYPMPLPIQEGLKKLGHKVEAKSLYAVVQAVARNKDGTLTGKSDPRKSSWAAGY</sequence>
<dbReference type="Proteomes" id="UP001159428">
    <property type="component" value="Unassembled WGS sequence"/>
</dbReference>
<dbReference type="GO" id="GO:0006751">
    <property type="term" value="P:glutathione catabolic process"/>
    <property type="evidence" value="ECO:0007669"/>
    <property type="project" value="InterPro"/>
</dbReference>
<accession>A0AAU9WZU2</accession>